<dbReference type="InterPro" id="IPR035897">
    <property type="entry name" value="Toll_tir_struct_dom_sf"/>
</dbReference>
<dbReference type="PROSITE" id="PS50104">
    <property type="entry name" value="TIR"/>
    <property type="match status" value="1"/>
</dbReference>
<dbReference type="PANTHER" id="PTHR47508">
    <property type="entry name" value="SAM DOMAIN-CONTAINING PROTEIN-RELATED"/>
    <property type="match status" value="1"/>
</dbReference>
<organism evidence="3 4">
    <name type="scientific">Mytilus coruscus</name>
    <name type="common">Sea mussel</name>
    <dbReference type="NCBI Taxonomy" id="42192"/>
    <lineage>
        <taxon>Eukaryota</taxon>
        <taxon>Metazoa</taxon>
        <taxon>Spiralia</taxon>
        <taxon>Lophotrochozoa</taxon>
        <taxon>Mollusca</taxon>
        <taxon>Bivalvia</taxon>
        <taxon>Autobranchia</taxon>
        <taxon>Pteriomorphia</taxon>
        <taxon>Mytilida</taxon>
        <taxon>Mytiloidea</taxon>
        <taxon>Mytilidae</taxon>
        <taxon>Mytilinae</taxon>
        <taxon>Mytilus</taxon>
    </lineage>
</organism>
<reference evidence="3 4" key="1">
    <citation type="submission" date="2020-06" db="EMBL/GenBank/DDBJ databases">
        <authorList>
            <person name="Li R."/>
            <person name="Bekaert M."/>
        </authorList>
    </citation>
    <scope>NUCLEOTIDE SEQUENCE [LARGE SCALE GENOMIC DNA]</scope>
    <source>
        <strain evidence="4">wild</strain>
    </source>
</reference>
<proteinExistence type="predicted"/>
<protein>
    <submittedName>
        <fullName evidence="3">Uncharacterized protein</fullName>
    </submittedName>
</protein>
<dbReference type="SUPFAM" id="SSF47986">
    <property type="entry name" value="DEATH domain"/>
    <property type="match status" value="1"/>
</dbReference>
<evidence type="ECO:0000259" key="2">
    <source>
        <dbReference type="PROSITE" id="PS50104"/>
    </source>
</evidence>
<evidence type="ECO:0000313" key="4">
    <source>
        <dbReference type="Proteomes" id="UP000507470"/>
    </source>
</evidence>
<sequence length="182" mass="20342">MLCPFLGYKEEQRDNLMDNINPALALLADWIHAGGNTGLAVDMLIGYLEKLNRDDVIDVIHTGRADSTQEPPQVFISYQWDIQDEVSLLRDKLEKSGFSCWMDIGQMGGGDQLGVKIDSGVRQCKVFLSCLTPKYIISHHCNRELSLADLLKKPVIPIMFESVSSCHLVACLLSSHSLSTYR</sequence>
<dbReference type="PROSITE" id="PS50017">
    <property type="entry name" value="DEATH_DOMAIN"/>
    <property type="match status" value="1"/>
</dbReference>
<dbReference type="Proteomes" id="UP000507470">
    <property type="component" value="Unassembled WGS sequence"/>
</dbReference>
<dbReference type="Gene3D" id="3.40.50.10140">
    <property type="entry name" value="Toll/interleukin-1 receptor homology (TIR) domain"/>
    <property type="match status" value="1"/>
</dbReference>
<dbReference type="InterPro" id="IPR000157">
    <property type="entry name" value="TIR_dom"/>
</dbReference>
<evidence type="ECO:0000259" key="1">
    <source>
        <dbReference type="PROSITE" id="PS50017"/>
    </source>
</evidence>
<keyword evidence="4" id="KW-1185">Reference proteome</keyword>
<name>A0A6J8D4E8_MYTCO</name>
<dbReference type="InterPro" id="IPR011029">
    <property type="entry name" value="DEATH-like_dom_sf"/>
</dbReference>
<dbReference type="OrthoDB" id="6078042at2759"/>
<dbReference type="SUPFAM" id="SSF52200">
    <property type="entry name" value="Toll/Interleukin receptor TIR domain"/>
    <property type="match status" value="1"/>
</dbReference>
<dbReference type="Pfam" id="PF13676">
    <property type="entry name" value="TIR_2"/>
    <property type="match status" value="1"/>
</dbReference>
<gene>
    <name evidence="3" type="ORF">MCOR_36456</name>
</gene>
<dbReference type="AlphaFoldDB" id="A0A6J8D4E8"/>
<feature type="domain" description="Death" evidence="1">
    <location>
        <begin position="1"/>
        <end position="64"/>
    </location>
</feature>
<dbReference type="GO" id="GO:0007165">
    <property type="term" value="P:signal transduction"/>
    <property type="evidence" value="ECO:0007669"/>
    <property type="project" value="InterPro"/>
</dbReference>
<accession>A0A6J8D4E8</accession>
<dbReference type="EMBL" id="CACVKT020006521">
    <property type="protein sequence ID" value="CAC5402517.1"/>
    <property type="molecule type" value="Genomic_DNA"/>
</dbReference>
<evidence type="ECO:0000313" key="3">
    <source>
        <dbReference type="EMBL" id="CAC5402517.1"/>
    </source>
</evidence>
<dbReference type="PANTHER" id="PTHR47508:SF4">
    <property type="match status" value="1"/>
</dbReference>
<dbReference type="InterPro" id="IPR000488">
    <property type="entry name" value="Death_dom"/>
</dbReference>
<dbReference type="Gene3D" id="1.10.533.10">
    <property type="entry name" value="Death Domain, Fas"/>
    <property type="match status" value="1"/>
</dbReference>
<feature type="domain" description="TIR" evidence="2">
    <location>
        <begin position="70"/>
        <end position="182"/>
    </location>
</feature>